<dbReference type="InterPro" id="IPR004843">
    <property type="entry name" value="Calcineurin-like_PHP"/>
</dbReference>
<keyword evidence="4" id="KW-0812">Transmembrane</keyword>
<name>A0A381NS69_9ZZZZ</name>
<dbReference type="SUPFAM" id="SSF56300">
    <property type="entry name" value="Metallo-dependent phosphatases"/>
    <property type="match status" value="1"/>
</dbReference>
<dbReference type="Gene3D" id="3.60.21.10">
    <property type="match status" value="1"/>
</dbReference>
<keyword evidence="4" id="KW-0472">Membrane</keyword>
<dbReference type="PANTHER" id="PTHR31302">
    <property type="entry name" value="TRANSMEMBRANE PROTEIN WITH METALLOPHOSPHOESTERASE DOMAIN-RELATED"/>
    <property type="match status" value="1"/>
</dbReference>
<organism evidence="6">
    <name type="scientific">marine metagenome</name>
    <dbReference type="NCBI Taxonomy" id="408172"/>
    <lineage>
        <taxon>unclassified sequences</taxon>
        <taxon>metagenomes</taxon>
        <taxon>ecological metagenomes</taxon>
    </lineage>
</organism>
<proteinExistence type="predicted"/>
<dbReference type="InterPro" id="IPR051158">
    <property type="entry name" value="Metallophosphoesterase_sf"/>
</dbReference>
<feature type="transmembrane region" description="Helical" evidence="4">
    <location>
        <begin position="31"/>
        <end position="52"/>
    </location>
</feature>
<dbReference type="Pfam" id="PF00149">
    <property type="entry name" value="Metallophos"/>
    <property type="match status" value="1"/>
</dbReference>
<keyword evidence="3" id="KW-0378">Hydrolase</keyword>
<dbReference type="EMBL" id="UINC01000556">
    <property type="protein sequence ID" value="SUZ57431.1"/>
    <property type="molecule type" value="Genomic_DNA"/>
</dbReference>
<reference evidence="6" key="1">
    <citation type="submission" date="2018-05" db="EMBL/GenBank/DDBJ databases">
        <authorList>
            <person name="Lanie J.A."/>
            <person name="Ng W.-L."/>
            <person name="Kazmierczak K.M."/>
            <person name="Andrzejewski T.M."/>
            <person name="Davidsen T.M."/>
            <person name="Wayne K.J."/>
            <person name="Tettelin H."/>
            <person name="Glass J.I."/>
            <person name="Rusch D."/>
            <person name="Podicherti R."/>
            <person name="Tsui H.-C.T."/>
            <person name="Winkler M.E."/>
        </authorList>
    </citation>
    <scope>NUCLEOTIDE SEQUENCE</scope>
</reference>
<protein>
    <recommendedName>
        <fullName evidence="5">Calcineurin-like phosphoesterase domain-containing protein</fullName>
    </recommendedName>
</protein>
<dbReference type="GO" id="GO:0046872">
    <property type="term" value="F:metal ion binding"/>
    <property type="evidence" value="ECO:0007669"/>
    <property type="project" value="UniProtKB-KW"/>
</dbReference>
<keyword evidence="2" id="KW-0479">Metal-binding</keyword>
<evidence type="ECO:0000256" key="2">
    <source>
        <dbReference type="ARBA" id="ARBA00022723"/>
    </source>
</evidence>
<feature type="domain" description="Calcineurin-like phosphoesterase" evidence="5">
    <location>
        <begin position="161"/>
        <end position="328"/>
    </location>
</feature>
<dbReference type="FunFam" id="3.60.21.10:FF:000028">
    <property type="entry name" value="Putative metallophosphoesterase"/>
    <property type="match status" value="1"/>
</dbReference>
<keyword evidence="4" id="KW-1133">Transmembrane helix</keyword>
<dbReference type="GO" id="GO:0016020">
    <property type="term" value="C:membrane"/>
    <property type="evidence" value="ECO:0007669"/>
    <property type="project" value="GOC"/>
</dbReference>
<dbReference type="PANTHER" id="PTHR31302:SF31">
    <property type="entry name" value="PHOSPHODIESTERASE YAEI"/>
    <property type="match status" value="1"/>
</dbReference>
<gene>
    <name evidence="6" type="ORF">METZ01_LOCUS10285</name>
</gene>
<feature type="transmembrane region" description="Helical" evidence="4">
    <location>
        <begin position="73"/>
        <end position="97"/>
    </location>
</feature>
<dbReference type="GO" id="GO:0008758">
    <property type="term" value="F:UDP-2,3-diacylglucosamine hydrolase activity"/>
    <property type="evidence" value="ECO:0007669"/>
    <property type="project" value="TreeGrafter"/>
</dbReference>
<evidence type="ECO:0000256" key="4">
    <source>
        <dbReference type="SAM" id="Phobius"/>
    </source>
</evidence>
<dbReference type="CDD" id="cd07385">
    <property type="entry name" value="MPP_YkuE_C"/>
    <property type="match status" value="1"/>
</dbReference>
<evidence type="ECO:0000313" key="6">
    <source>
        <dbReference type="EMBL" id="SUZ57431.1"/>
    </source>
</evidence>
<comment type="cofactor">
    <cofactor evidence="1">
        <name>a divalent metal cation</name>
        <dbReference type="ChEBI" id="CHEBI:60240"/>
    </cofactor>
</comment>
<dbReference type="AlphaFoldDB" id="A0A381NS69"/>
<dbReference type="InterPro" id="IPR029052">
    <property type="entry name" value="Metallo-depent_PP-like"/>
</dbReference>
<evidence type="ECO:0000256" key="3">
    <source>
        <dbReference type="ARBA" id="ARBA00022801"/>
    </source>
</evidence>
<accession>A0A381NS69</accession>
<dbReference type="GO" id="GO:0009245">
    <property type="term" value="P:lipid A biosynthetic process"/>
    <property type="evidence" value="ECO:0007669"/>
    <property type="project" value="TreeGrafter"/>
</dbReference>
<evidence type="ECO:0000256" key="1">
    <source>
        <dbReference type="ARBA" id="ARBA00001968"/>
    </source>
</evidence>
<sequence length="388" mass="43250">MFFIVALGVLWLIHGYVAWRTIPVVGLSFPYTILVYITVFIFSLLPVVPIVLRMNGNESKIIDKFSFLGYTSLGFFTLSFIFLFTKDFIIQFISIFSNLVDTEQPIDNSKRDFIKKSITLGIIGISGTATGLGFYNSRKGPSVIKHDIFLESLPESFNNFTIAQISDLHVGPTIKRPYVENVLDKISIHNPDLIAVTGDLVDGSVQYLRSDLAPLKDMIAPFGTYFVTGNHEYYSGVDLWLDETDRLGMKNLINSNELVSKSGDQIAIAGITDLKAHQIKPAHKSDPGLALRSVPDNITKIVLAHQPNSIHSVHEIGADLQLSGHTHGGQFWPFTYLTKLANPYIAGFYDHYGTQIYVNRGTGYWGPPLRIGVPAEITLIRLKKKEVL</sequence>
<evidence type="ECO:0000259" key="5">
    <source>
        <dbReference type="Pfam" id="PF00149"/>
    </source>
</evidence>